<evidence type="ECO:0000256" key="3">
    <source>
        <dbReference type="ARBA" id="ARBA00012647"/>
    </source>
</evidence>
<keyword evidence="5" id="KW-0336">GPI-anchor</keyword>
<dbReference type="PANTHER" id="PTHR11596:SF85">
    <property type="entry name" value="ALKALINE PHOSPHATASE-RELATED"/>
    <property type="match status" value="1"/>
</dbReference>
<comment type="cofactor">
    <cofactor evidence="14">
        <name>Mg(2+)</name>
        <dbReference type="ChEBI" id="CHEBI:18420"/>
    </cofactor>
    <text evidence="14">Binds 1 Mg(2+) ion.</text>
</comment>
<keyword evidence="18" id="KW-1185">Reference proteome</keyword>
<dbReference type="GO" id="GO:0004035">
    <property type="term" value="F:alkaline phosphatase activity"/>
    <property type="evidence" value="ECO:0007669"/>
    <property type="project" value="UniProtKB-EC"/>
</dbReference>
<dbReference type="CDD" id="cd16012">
    <property type="entry name" value="ALP"/>
    <property type="match status" value="1"/>
</dbReference>
<evidence type="ECO:0000256" key="6">
    <source>
        <dbReference type="ARBA" id="ARBA00022723"/>
    </source>
</evidence>
<accession>A0A1I8Q1S3</accession>
<comment type="similarity">
    <text evidence="2 15">Belongs to the alkaline phosphatase family.</text>
</comment>
<evidence type="ECO:0000256" key="12">
    <source>
        <dbReference type="ARBA" id="ARBA00023288"/>
    </source>
</evidence>
<evidence type="ECO:0000256" key="2">
    <source>
        <dbReference type="ARBA" id="ARBA00005984"/>
    </source>
</evidence>
<keyword evidence="7" id="KW-0378">Hydrolase</keyword>
<feature type="chain" id="PRO_5009327576" description="alkaline phosphatase" evidence="16">
    <location>
        <begin position="25"/>
        <end position="524"/>
    </location>
</feature>
<evidence type="ECO:0000256" key="13">
    <source>
        <dbReference type="PIRSR" id="PIRSR601952-1"/>
    </source>
</evidence>
<gene>
    <name evidence="17" type="primary">106080515</name>
</gene>
<dbReference type="EC" id="3.1.3.1" evidence="3"/>
<keyword evidence="10" id="KW-0472">Membrane</keyword>
<keyword evidence="16" id="KW-0732">Signal</keyword>
<reference evidence="17" key="1">
    <citation type="submission" date="2020-05" db="UniProtKB">
        <authorList>
            <consortium name="EnsemblMetazoa"/>
        </authorList>
    </citation>
    <scope>IDENTIFICATION</scope>
    <source>
        <strain evidence="17">USDA</strain>
    </source>
</reference>
<dbReference type="Gene3D" id="3.40.720.10">
    <property type="entry name" value="Alkaline Phosphatase, subunit A"/>
    <property type="match status" value="1"/>
</dbReference>
<dbReference type="InterPro" id="IPR017850">
    <property type="entry name" value="Alkaline_phosphatase_core_sf"/>
</dbReference>
<comment type="subcellular location">
    <subcellularLocation>
        <location evidence="1">Cell membrane</location>
        <topology evidence="1">Lipid-anchor</topology>
        <topology evidence="1">GPI-anchor</topology>
    </subcellularLocation>
</comment>
<dbReference type="VEuPathDB" id="VectorBase:SCAU013076"/>
<dbReference type="KEGG" id="scac:106080515"/>
<feature type="binding site" evidence="14">
    <location>
        <position position="93"/>
    </location>
    <ligand>
        <name>Mg(2+)</name>
        <dbReference type="ChEBI" id="CHEBI:18420"/>
    </ligand>
</feature>
<dbReference type="AlphaFoldDB" id="A0A1I8Q1S3"/>
<evidence type="ECO:0000256" key="11">
    <source>
        <dbReference type="ARBA" id="ARBA00023180"/>
    </source>
</evidence>
<keyword evidence="11" id="KW-0325">Glycoprotein</keyword>
<dbReference type="SUPFAM" id="SSF53649">
    <property type="entry name" value="Alkaline phosphatase-like"/>
    <property type="match status" value="1"/>
</dbReference>
<dbReference type="Proteomes" id="UP000095300">
    <property type="component" value="Unassembled WGS sequence"/>
</dbReference>
<evidence type="ECO:0000313" key="18">
    <source>
        <dbReference type="Proteomes" id="UP000095300"/>
    </source>
</evidence>
<dbReference type="PRINTS" id="PR00113">
    <property type="entry name" value="ALKPHPHTASE"/>
</dbReference>
<dbReference type="EnsemblMetazoa" id="SCAU013076-RA">
    <property type="protein sequence ID" value="SCAU013076-PA"/>
    <property type="gene ID" value="SCAU013076"/>
</dbReference>
<evidence type="ECO:0000256" key="1">
    <source>
        <dbReference type="ARBA" id="ARBA00004609"/>
    </source>
</evidence>
<dbReference type="InterPro" id="IPR001952">
    <property type="entry name" value="Alkaline_phosphatase"/>
</dbReference>
<feature type="binding site" evidence="14">
    <location>
        <position position="200"/>
    </location>
    <ligand>
        <name>Mg(2+)</name>
        <dbReference type="ChEBI" id="CHEBI:18420"/>
    </ligand>
</feature>
<dbReference type="GO" id="GO:0098552">
    <property type="term" value="C:side of membrane"/>
    <property type="evidence" value="ECO:0007669"/>
    <property type="project" value="UniProtKB-KW"/>
</dbReference>
<evidence type="ECO:0000256" key="7">
    <source>
        <dbReference type="ARBA" id="ARBA00022801"/>
    </source>
</evidence>
<evidence type="ECO:0000313" key="17">
    <source>
        <dbReference type="EnsemblMetazoa" id="SCAU013076-PA"/>
    </source>
</evidence>
<evidence type="ECO:0000256" key="8">
    <source>
        <dbReference type="ARBA" id="ARBA00022833"/>
    </source>
</evidence>
<keyword evidence="8 14" id="KW-0862">Zinc</keyword>
<dbReference type="Pfam" id="PF00245">
    <property type="entry name" value="Alk_phosphatase"/>
    <property type="match status" value="1"/>
</dbReference>
<organism evidence="17 18">
    <name type="scientific">Stomoxys calcitrans</name>
    <name type="common">Stable fly</name>
    <name type="synonym">Conops calcitrans</name>
    <dbReference type="NCBI Taxonomy" id="35570"/>
    <lineage>
        <taxon>Eukaryota</taxon>
        <taxon>Metazoa</taxon>
        <taxon>Ecdysozoa</taxon>
        <taxon>Arthropoda</taxon>
        <taxon>Hexapoda</taxon>
        <taxon>Insecta</taxon>
        <taxon>Pterygota</taxon>
        <taxon>Neoptera</taxon>
        <taxon>Endopterygota</taxon>
        <taxon>Diptera</taxon>
        <taxon>Brachycera</taxon>
        <taxon>Muscomorpha</taxon>
        <taxon>Muscoidea</taxon>
        <taxon>Muscidae</taxon>
        <taxon>Stomoxys</taxon>
    </lineage>
</organism>
<comment type="cofactor">
    <cofactor evidence="14">
        <name>Zn(2+)</name>
        <dbReference type="ChEBI" id="CHEBI:29105"/>
    </cofactor>
    <text evidence="14">Binds 2 Zn(2+) ions.</text>
</comment>
<sequence length="524" mass="57823">MQLTAQISISLAAMAIWVVAGSTAMPHCSLDDEDCRDRLMHPEDLNTGPTLRAREGETSSEYWLNQGKDFVRTKLNTPLNTKKAKNVIMFLGDGMGLPTVAAARNLIGGEHAELSFEKFPHIGLAKTYSVDKIVPDSANTATAYLCGVKAIYGTIGVNGWVEREDCSTMLDERTHVTSIAQWAMDAGKSAGVVTTTRITHASPSGAYAHIAERDWEDDNEVIQSCGRDSGIEDIAHQLIHGQTGSKLKIMMGGGKRHFIDSSLYPAGQRTDGRNLIEEYKAQSGRNAYVETKDELSRLDFKQVDRVLGLFHDSHLEFHLQTNATSTQPTLEEMTRRTIEFLSQDENGYFVFIEGGRIDSAHHDNTPRMALDETVEFSKAIQAAREMTSEDDTLIVVTSDHSHAFSFGGYPYRGEDIFGKSPTVPNDRTPFMVLSYSNGPGQEKFYDAENDVRRDPTSLITGEPDDLFPATFPRDSETHGGEDVPVYALGPWSHLFTGVYEQNAIPHMMAYAMCVGSGLKACDTK</sequence>
<dbReference type="FunFam" id="3.40.720.10:FF:000008">
    <property type="entry name" value="Alkaline phosphatase"/>
    <property type="match status" value="1"/>
</dbReference>
<evidence type="ECO:0000256" key="16">
    <source>
        <dbReference type="SAM" id="SignalP"/>
    </source>
</evidence>
<keyword evidence="4" id="KW-1003">Cell membrane</keyword>
<evidence type="ECO:0000256" key="10">
    <source>
        <dbReference type="ARBA" id="ARBA00023136"/>
    </source>
</evidence>
<feature type="binding site" evidence="14">
    <location>
        <position position="400"/>
    </location>
    <ligand>
        <name>Zn(2+)</name>
        <dbReference type="ChEBI" id="CHEBI:29105"/>
        <label>2</label>
    </ligand>
</feature>
<feature type="binding site" evidence="14">
    <location>
        <position position="93"/>
    </location>
    <ligand>
        <name>Zn(2+)</name>
        <dbReference type="ChEBI" id="CHEBI:29105"/>
        <label>2</label>
    </ligand>
</feature>
<protein>
    <recommendedName>
        <fullName evidence="3">alkaline phosphatase</fullName>
        <ecNumber evidence="3">3.1.3.1</ecNumber>
    </recommendedName>
</protein>
<dbReference type="GO" id="GO:0046872">
    <property type="term" value="F:metal ion binding"/>
    <property type="evidence" value="ECO:0007669"/>
    <property type="project" value="UniProtKB-KW"/>
</dbReference>
<evidence type="ECO:0000256" key="15">
    <source>
        <dbReference type="RuleBase" id="RU003946"/>
    </source>
</evidence>
<feature type="binding site" evidence="14">
    <location>
        <position position="353"/>
    </location>
    <ligand>
        <name>Zn(2+)</name>
        <dbReference type="ChEBI" id="CHEBI:29105"/>
        <label>1</label>
    </ligand>
</feature>
<feature type="active site" description="Phosphoserine intermediate" evidence="13">
    <location>
        <position position="137"/>
    </location>
</feature>
<dbReference type="OrthoDB" id="5818554at2759"/>
<keyword evidence="12" id="KW-0449">Lipoprotein</keyword>
<keyword evidence="9 14" id="KW-0460">Magnesium</keyword>
<feature type="binding site" evidence="14">
    <location>
        <position position="478"/>
    </location>
    <ligand>
        <name>Zn(2+)</name>
        <dbReference type="ChEBI" id="CHEBI:29105"/>
        <label>2</label>
    </ligand>
</feature>
<feature type="binding site" evidence="14">
    <location>
        <position position="362"/>
    </location>
    <ligand>
        <name>Zn(2+)</name>
        <dbReference type="ChEBI" id="CHEBI:29105"/>
        <label>2</label>
    </ligand>
</feature>
<dbReference type="GO" id="GO:0005886">
    <property type="term" value="C:plasma membrane"/>
    <property type="evidence" value="ECO:0007669"/>
    <property type="project" value="UniProtKB-SubCell"/>
</dbReference>
<dbReference type="PANTHER" id="PTHR11596">
    <property type="entry name" value="ALKALINE PHOSPHATASE"/>
    <property type="match status" value="1"/>
</dbReference>
<evidence type="ECO:0000256" key="5">
    <source>
        <dbReference type="ARBA" id="ARBA00022622"/>
    </source>
</evidence>
<feature type="binding site" evidence="14">
    <location>
        <position position="399"/>
    </location>
    <ligand>
        <name>Zn(2+)</name>
        <dbReference type="ChEBI" id="CHEBI:29105"/>
        <label>2</label>
    </ligand>
</feature>
<feature type="binding site" evidence="14">
    <location>
        <position position="202"/>
    </location>
    <ligand>
        <name>Mg(2+)</name>
        <dbReference type="ChEBI" id="CHEBI:18420"/>
    </ligand>
</feature>
<dbReference type="SMART" id="SM00098">
    <property type="entry name" value="alkPPc"/>
    <property type="match status" value="1"/>
</dbReference>
<evidence type="ECO:0000256" key="4">
    <source>
        <dbReference type="ARBA" id="ARBA00022475"/>
    </source>
</evidence>
<proteinExistence type="inferred from homology"/>
<keyword evidence="6 14" id="KW-0479">Metal-binding</keyword>
<feature type="binding site" evidence="14">
    <location>
        <position position="358"/>
    </location>
    <ligand>
        <name>Zn(2+)</name>
        <dbReference type="ChEBI" id="CHEBI:29105"/>
        <label>2</label>
    </ligand>
</feature>
<evidence type="ECO:0000256" key="14">
    <source>
        <dbReference type="PIRSR" id="PIRSR601952-2"/>
    </source>
</evidence>
<evidence type="ECO:0000256" key="9">
    <source>
        <dbReference type="ARBA" id="ARBA00022842"/>
    </source>
</evidence>
<name>A0A1I8Q1S3_STOCA</name>
<dbReference type="STRING" id="35570.A0A1I8Q1S3"/>
<feature type="signal peptide" evidence="16">
    <location>
        <begin position="1"/>
        <end position="24"/>
    </location>
</feature>